<reference evidence="7 8" key="1">
    <citation type="submission" date="2024-03" db="EMBL/GenBank/DDBJ databases">
        <title>Genome-scale model development and genomic sequencing of the oleaginous clade Lipomyces.</title>
        <authorList>
            <consortium name="Lawrence Berkeley National Laboratory"/>
            <person name="Czajka J.J."/>
            <person name="Han Y."/>
            <person name="Kim J."/>
            <person name="Mondo S.J."/>
            <person name="Hofstad B.A."/>
            <person name="Robles A."/>
            <person name="Haridas S."/>
            <person name="Riley R."/>
            <person name="LaButti K."/>
            <person name="Pangilinan J."/>
            <person name="Andreopoulos W."/>
            <person name="Lipzen A."/>
            <person name="Yan J."/>
            <person name="Wang M."/>
            <person name="Ng V."/>
            <person name="Grigoriev I.V."/>
            <person name="Spatafora J.W."/>
            <person name="Magnuson J.K."/>
            <person name="Baker S.E."/>
            <person name="Pomraning K.R."/>
        </authorList>
    </citation>
    <scope>NUCLEOTIDE SEQUENCE [LARGE SCALE GENOMIC DNA]</scope>
    <source>
        <strain evidence="7 8">Phaff 52-87</strain>
    </source>
</reference>
<feature type="transmembrane region" description="Helical" evidence="5">
    <location>
        <begin position="18"/>
        <end position="41"/>
    </location>
</feature>
<evidence type="ECO:0000256" key="5">
    <source>
        <dbReference type="SAM" id="Phobius"/>
    </source>
</evidence>
<accession>A0ABR1F174</accession>
<protein>
    <recommendedName>
        <fullName evidence="6">Glycosyl transferase family 25 domain-containing protein</fullName>
    </recommendedName>
</protein>
<keyword evidence="3" id="KW-0808">Transferase</keyword>
<evidence type="ECO:0000256" key="3">
    <source>
        <dbReference type="ARBA" id="ARBA00022679"/>
    </source>
</evidence>
<feature type="region of interest" description="Disordered" evidence="4">
    <location>
        <begin position="331"/>
        <end position="352"/>
    </location>
</feature>
<organism evidence="7 8">
    <name type="scientific">Myxozyma melibiosi</name>
    <dbReference type="NCBI Taxonomy" id="54550"/>
    <lineage>
        <taxon>Eukaryota</taxon>
        <taxon>Fungi</taxon>
        <taxon>Dikarya</taxon>
        <taxon>Ascomycota</taxon>
        <taxon>Saccharomycotina</taxon>
        <taxon>Lipomycetes</taxon>
        <taxon>Lipomycetales</taxon>
        <taxon>Lipomycetaceae</taxon>
        <taxon>Myxozyma</taxon>
    </lineage>
</organism>
<dbReference type="Pfam" id="PF01755">
    <property type="entry name" value="Glyco_transf_25"/>
    <property type="match status" value="1"/>
</dbReference>
<evidence type="ECO:0000256" key="2">
    <source>
        <dbReference type="ARBA" id="ARBA00022676"/>
    </source>
</evidence>
<dbReference type="InterPro" id="IPR002654">
    <property type="entry name" value="Glyco_trans_25"/>
</dbReference>
<dbReference type="RefSeq" id="XP_064766619.1">
    <property type="nucleotide sequence ID" value="XM_064914979.1"/>
</dbReference>
<dbReference type="EMBL" id="JBBJBU010000011">
    <property type="protein sequence ID" value="KAK7203586.1"/>
    <property type="molecule type" value="Genomic_DNA"/>
</dbReference>
<feature type="compositionally biased region" description="Basic and acidic residues" evidence="4">
    <location>
        <begin position="332"/>
        <end position="345"/>
    </location>
</feature>
<evidence type="ECO:0000259" key="6">
    <source>
        <dbReference type="Pfam" id="PF01755"/>
    </source>
</evidence>
<feature type="domain" description="Glycosyl transferase family 25" evidence="6">
    <location>
        <begin position="87"/>
        <end position="186"/>
    </location>
</feature>
<keyword evidence="2" id="KW-0328">Glycosyltransferase</keyword>
<dbReference type="GeneID" id="90040491"/>
<comment type="caution">
    <text evidence="7">The sequence shown here is derived from an EMBL/GenBank/DDBJ whole genome shotgun (WGS) entry which is preliminary data.</text>
</comment>
<evidence type="ECO:0000256" key="1">
    <source>
        <dbReference type="ARBA" id="ARBA00006721"/>
    </source>
</evidence>
<dbReference type="InterPro" id="IPR050757">
    <property type="entry name" value="Collagen_mod_GT25"/>
</dbReference>
<proteinExistence type="inferred from homology"/>
<dbReference type="PANTHER" id="PTHR10730">
    <property type="entry name" value="PROCOLLAGEN-LYSINE,2-OXOGLUTARATE 5-DIOXYGENASE/GLYCOSYLTRANSFERASE 25 FAMILY MEMBER"/>
    <property type="match status" value="1"/>
</dbReference>
<comment type="similarity">
    <text evidence="1">Belongs to the glycosyltransferase 25 family.</text>
</comment>
<keyword evidence="5" id="KW-0812">Transmembrane</keyword>
<keyword evidence="5" id="KW-1133">Transmembrane helix</keyword>
<gene>
    <name evidence="7" type="ORF">BZA70DRAFT_312241</name>
</gene>
<dbReference type="CDD" id="cd06532">
    <property type="entry name" value="Glyco_transf_25"/>
    <property type="match status" value="1"/>
</dbReference>
<evidence type="ECO:0000313" key="7">
    <source>
        <dbReference type="EMBL" id="KAK7203586.1"/>
    </source>
</evidence>
<keyword evidence="5" id="KW-0472">Membrane</keyword>
<dbReference type="Proteomes" id="UP001498771">
    <property type="component" value="Unassembled WGS sequence"/>
</dbReference>
<name>A0ABR1F174_9ASCO</name>
<keyword evidence="8" id="KW-1185">Reference proteome</keyword>
<dbReference type="PANTHER" id="PTHR10730:SF53">
    <property type="entry name" value="GLYCOSYLTRANSFERASE 25 FAMILY MEMBER"/>
    <property type="match status" value="1"/>
</dbReference>
<sequence length="404" mass="45720">MTTTFPPKQLIYAGRRPFILLAASVSVTVAIFFIIVSAISLDPFPLPLRPLIKTSTTGADTDSKMPHTFALATAAQNESLGFGEIVYISMPYRTDRQDAMNLVASTTGIKLKLIPGVDGSTIHEKAKPDFLPENLTPSALGCWRAHADAWRYMLDSNLESLLILEDDVDWDINIHEIMEHLSLEMQNNPLRLDPQTEREREAAPYGLDWDFLFLGHCLDSANPDRNDLFHMYKDNNMPERESQIHEMKDMERRFGLSEQQISEYRTLSPTWFPACTMSYAITRRGAQRLLMWLSYMGLNAPVDNDIAFKAQSGHLHGYDLNPPPFGAWRVQGSKDSDNQEFEEGKPLAGEGNRGGFSLNVRNSARKRLASLLYADTWNRYEKMFPKKSDEEVAAAKSEGKMGYR</sequence>
<evidence type="ECO:0000256" key="4">
    <source>
        <dbReference type="SAM" id="MobiDB-lite"/>
    </source>
</evidence>
<evidence type="ECO:0000313" key="8">
    <source>
        <dbReference type="Proteomes" id="UP001498771"/>
    </source>
</evidence>